<dbReference type="KEGG" id="saf:SULAZ_0386"/>
<sequence length="188" mass="20466">MKVKIGSTTLSLVVGDITEADTQAIVNAANSSLMGGLGVDGAIHSKGGPSILEECKEIRKTLYPDGLPTGEAIITSGGNLKAKYVIHTVGPICSGVMTEKEKKLLSNAYRNSLSIAKKYNIKSISFPSISTGAYRCNKKEASKVALNTVINFIKENPDWFEEIRFVLFTEDIYQIYKQSLEEILNVSN</sequence>
<name>C1DTE3_SULAA</name>
<dbReference type="RefSeq" id="WP_012674599.1">
    <property type="nucleotide sequence ID" value="NC_012438.1"/>
</dbReference>
<dbReference type="HOGENOM" id="CLU_046550_5_1_0"/>
<feature type="domain" description="Macro" evidence="1">
    <location>
        <begin position="1"/>
        <end position="184"/>
    </location>
</feature>
<dbReference type="SMART" id="SM00506">
    <property type="entry name" value="A1pp"/>
    <property type="match status" value="1"/>
</dbReference>
<dbReference type="InterPro" id="IPR002589">
    <property type="entry name" value="Macro_dom"/>
</dbReference>
<reference evidence="2 3" key="1">
    <citation type="journal article" date="2009" name="J. Bacteriol.">
        <title>Complete and draft genome sequences of six members of the Aquificales.</title>
        <authorList>
            <person name="Reysenbach A.L."/>
            <person name="Hamamura N."/>
            <person name="Podar M."/>
            <person name="Griffiths E."/>
            <person name="Ferreira S."/>
            <person name="Hochstein R."/>
            <person name="Heidelberg J."/>
            <person name="Johnson J."/>
            <person name="Mead D."/>
            <person name="Pohorille A."/>
            <person name="Sarmiento M."/>
            <person name="Schweighofer K."/>
            <person name="Seshadri R."/>
            <person name="Voytek M.A."/>
        </authorList>
    </citation>
    <scope>NUCLEOTIDE SEQUENCE [LARGE SCALE GENOMIC DNA]</scope>
    <source>
        <strain evidence="3">Az-Fu1 / DSM 15241 / OCM 825</strain>
    </source>
</reference>
<dbReference type="EMBL" id="CP001229">
    <property type="protein sequence ID" value="ACN99281.1"/>
    <property type="molecule type" value="Genomic_DNA"/>
</dbReference>
<evidence type="ECO:0000259" key="1">
    <source>
        <dbReference type="PROSITE" id="PS51154"/>
    </source>
</evidence>
<organism evidence="2 3">
    <name type="scientific">Sulfurihydrogenibium azorense (strain DSM 15241 / OCM 825 / Az-Fu1)</name>
    <dbReference type="NCBI Taxonomy" id="204536"/>
    <lineage>
        <taxon>Bacteria</taxon>
        <taxon>Pseudomonadati</taxon>
        <taxon>Aquificota</taxon>
        <taxon>Aquificia</taxon>
        <taxon>Aquificales</taxon>
        <taxon>Hydrogenothermaceae</taxon>
        <taxon>Sulfurihydrogenibium</taxon>
    </lineage>
</organism>
<dbReference type="PANTHER" id="PTHR11106:SF27">
    <property type="entry name" value="MACRO DOMAIN-CONTAINING PROTEIN"/>
    <property type="match status" value="1"/>
</dbReference>
<evidence type="ECO:0000313" key="2">
    <source>
        <dbReference type="EMBL" id="ACN99281.1"/>
    </source>
</evidence>
<dbReference type="NCBIfam" id="NF001664">
    <property type="entry name" value="PRK00431.1-6"/>
    <property type="match status" value="1"/>
</dbReference>
<accession>C1DTE3</accession>
<dbReference type="Proteomes" id="UP000001369">
    <property type="component" value="Chromosome"/>
</dbReference>
<dbReference type="PANTHER" id="PTHR11106">
    <property type="entry name" value="GANGLIOSIDE INDUCED DIFFERENTIATION ASSOCIATED PROTEIN 2-RELATED"/>
    <property type="match status" value="1"/>
</dbReference>
<dbReference type="Pfam" id="PF01661">
    <property type="entry name" value="Macro"/>
    <property type="match status" value="1"/>
</dbReference>
<evidence type="ECO:0000313" key="3">
    <source>
        <dbReference type="Proteomes" id="UP000001369"/>
    </source>
</evidence>
<dbReference type="PROSITE" id="PS51154">
    <property type="entry name" value="MACRO"/>
    <property type="match status" value="1"/>
</dbReference>
<dbReference type="AlphaFoldDB" id="C1DTE3"/>
<keyword evidence="3" id="KW-1185">Reference proteome</keyword>
<gene>
    <name evidence="2" type="ordered locus">SULAZ_0386</name>
</gene>
<dbReference type="SUPFAM" id="SSF52949">
    <property type="entry name" value="Macro domain-like"/>
    <property type="match status" value="1"/>
</dbReference>
<proteinExistence type="predicted"/>
<dbReference type="Gene3D" id="3.40.220.10">
    <property type="entry name" value="Leucine Aminopeptidase, subunit E, domain 1"/>
    <property type="match status" value="1"/>
</dbReference>
<protein>
    <submittedName>
        <fullName evidence="2">Appr-1-p processing</fullName>
    </submittedName>
</protein>
<dbReference type="CDD" id="cd02908">
    <property type="entry name" value="Macro_OAADPr_deacetylase"/>
    <property type="match status" value="1"/>
</dbReference>
<dbReference type="OrthoDB" id="6194521at2"/>
<dbReference type="InterPro" id="IPR043472">
    <property type="entry name" value="Macro_dom-like"/>
</dbReference>
<dbReference type="eggNOG" id="COG2110">
    <property type="taxonomic scope" value="Bacteria"/>
</dbReference>
<dbReference type="STRING" id="204536.SULAZ_0386"/>